<evidence type="ECO:0000256" key="4">
    <source>
        <dbReference type="ARBA" id="ARBA00022605"/>
    </source>
</evidence>
<dbReference type="EMBL" id="MVGC01000045">
    <property type="protein sequence ID" value="RJE25522.1"/>
    <property type="molecule type" value="Genomic_DNA"/>
</dbReference>
<evidence type="ECO:0000256" key="9">
    <source>
        <dbReference type="RuleBase" id="RU004106"/>
    </source>
</evidence>
<dbReference type="GO" id="GO:0052654">
    <property type="term" value="F:L-leucine-2-oxoglutarate transaminase activity"/>
    <property type="evidence" value="ECO:0007669"/>
    <property type="project" value="RHEA"/>
</dbReference>
<evidence type="ECO:0000313" key="12">
    <source>
        <dbReference type="EMBL" id="RJE25522.1"/>
    </source>
</evidence>
<dbReference type="PANTHER" id="PTHR11825">
    <property type="entry name" value="SUBGROUP IIII AMINOTRANSFERASE"/>
    <property type="match status" value="1"/>
</dbReference>
<dbReference type="NCBIfam" id="TIGR01123">
    <property type="entry name" value="ilvE_II"/>
    <property type="match status" value="1"/>
</dbReference>
<evidence type="ECO:0000256" key="11">
    <source>
        <dbReference type="RuleBase" id="RU004517"/>
    </source>
</evidence>
<gene>
    <name evidence="12" type="ORF">PHISCL_02134</name>
</gene>
<dbReference type="InterPro" id="IPR005786">
    <property type="entry name" value="B_amino_transII"/>
</dbReference>
<dbReference type="FunFam" id="3.30.470.10:FF:000005">
    <property type="entry name" value="Branched-chain-amino-acid aminotransferase"/>
    <property type="match status" value="1"/>
</dbReference>
<dbReference type="PANTHER" id="PTHR11825:SF44">
    <property type="entry name" value="BRANCHED-CHAIN-AMINO-ACID AMINOTRANSFERASE"/>
    <property type="match status" value="1"/>
</dbReference>
<sequence length="400" mass="43962">MYSLPWSRNVPVKASATNRLWRRCFSVTRAGASQLAGLDPSKLVITKTSTPQEPTAPKDLVFGKTFTDHMLSVEWSAANGWHAPQIVPYQNLSLDPATCVFHYAFECFEGMKAYKDSQGRIRLFRPEKNMERLNKSSSRIALPTVDGGALTKLIGELVKLDSKLVPDLRGYSLYLRPTMIGTQKTLGVGPPGSALLFVIASPVGPYYPTGFKAISLEATDYAVRAWPGGVGDKKLGANYAPCVVPQLHAASRGLQQNLWLFGEEEYVTEVGTMNLFIALKNKETGQKELVTAPLDGTILEGVTRDSVLGLARERLVPKGWAVHERKITMREVAEASEEGRLLEVFGSGTAAIVSPVRMISYKGKMVGCGLKESEEAGEIALQMKNWIEGIQYGDEDHPWR</sequence>
<evidence type="ECO:0000256" key="3">
    <source>
        <dbReference type="ARBA" id="ARBA00022576"/>
    </source>
</evidence>
<comment type="caution">
    <text evidence="12">The sequence shown here is derived from an EMBL/GenBank/DDBJ whole genome shotgun (WGS) entry which is preliminary data.</text>
</comment>
<dbReference type="NCBIfam" id="NF009897">
    <property type="entry name" value="PRK13357.1"/>
    <property type="match status" value="1"/>
</dbReference>
<dbReference type="InterPro" id="IPR033939">
    <property type="entry name" value="BCAT_family"/>
</dbReference>
<comment type="catalytic activity">
    <reaction evidence="11">
        <text>L-valine + 2-oxoglutarate = 3-methyl-2-oxobutanoate + L-glutamate</text>
        <dbReference type="Rhea" id="RHEA:24813"/>
        <dbReference type="ChEBI" id="CHEBI:11851"/>
        <dbReference type="ChEBI" id="CHEBI:16810"/>
        <dbReference type="ChEBI" id="CHEBI:29985"/>
        <dbReference type="ChEBI" id="CHEBI:57762"/>
        <dbReference type="EC" id="2.6.1.42"/>
    </reaction>
</comment>
<dbReference type="AlphaFoldDB" id="A0A3A2ZQT1"/>
<dbReference type="OrthoDB" id="1732691at2759"/>
<keyword evidence="6 10" id="KW-0663">Pyridoxal phosphate</keyword>
<keyword evidence="3 11" id="KW-0032">Aminotransferase</keyword>
<comment type="similarity">
    <text evidence="2 9">Belongs to the class-IV pyridoxal-phosphate-dependent aminotransferase family.</text>
</comment>
<evidence type="ECO:0000256" key="10">
    <source>
        <dbReference type="RuleBase" id="RU004516"/>
    </source>
</evidence>
<dbReference type="InterPro" id="IPR001544">
    <property type="entry name" value="Aminotrans_IV"/>
</dbReference>
<evidence type="ECO:0000313" key="13">
    <source>
        <dbReference type="Proteomes" id="UP000266188"/>
    </source>
</evidence>
<name>A0A3A2ZQT1_9EURO</name>
<feature type="modified residue" description="N6-(pyridoxal phosphate)lysine" evidence="8">
    <location>
        <position position="234"/>
    </location>
</feature>
<dbReference type="Proteomes" id="UP000266188">
    <property type="component" value="Unassembled WGS sequence"/>
</dbReference>
<comment type="catalytic activity">
    <reaction evidence="11">
        <text>L-leucine + 2-oxoglutarate = 4-methyl-2-oxopentanoate + L-glutamate</text>
        <dbReference type="Rhea" id="RHEA:18321"/>
        <dbReference type="ChEBI" id="CHEBI:16810"/>
        <dbReference type="ChEBI" id="CHEBI:17865"/>
        <dbReference type="ChEBI" id="CHEBI:29985"/>
        <dbReference type="ChEBI" id="CHEBI:57427"/>
        <dbReference type="EC" id="2.6.1.42"/>
    </reaction>
</comment>
<dbReference type="GO" id="GO:0009098">
    <property type="term" value="P:L-leucine biosynthetic process"/>
    <property type="evidence" value="ECO:0007669"/>
    <property type="project" value="TreeGrafter"/>
</dbReference>
<keyword evidence="4 11" id="KW-0028">Amino-acid biosynthesis</keyword>
<comment type="catalytic activity">
    <reaction evidence="11">
        <text>L-isoleucine + 2-oxoglutarate = (S)-3-methyl-2-oxopentanoate + L-glutamate</text>
        <dbReference type="Rhea" id="RHEA:24801"/>
        <dbReference type="ChEBI" id="CHEBI:16810"/>
        <dbReference type="ChEBI" id="CHEBI:29985"/>
        <dbReference type="ChEBI" id="CHEBI:35146"/>
        <dbReference type="ChEBI" id="CHEBI:58045"/>
        <dbReference type="EC" id="2.6.1.42"/>
    </reaction>
</comment>
<protein>
    <recommendedName>
        <fullName evidence="11">Branched-chain-amino-acid aminotransferase</fullName>
        <ecNumber evidence="11">2.6.1.42</ecNumber>
    </recommendedName>
</protein>
<dbReference type="InterPro" id="IPR043131">
    <property type="entry name" value="BCAT-like_N"/>
</dbReference>
<dbReference type="FunFam" id="3.20.10.10:FF:000004">
    <property type="entry name" value="Branched-chain-amino-acid aminotransferase"/>
    <property type="match status" value="1"/>
</dbReference>
<dbReference type="GO" id="GO:0009099">
    <property type="term" value="P:L-valine biosynthetic process"/>
    <property type="evidence" value="ECO:0007669"/>
    <property type="project" value="TreeGrafter"/>
</dbReference>
<dbReference type="EC" id="2.6.1.42" evidence="11"/>
<dbReference type="CDD" id="cd01557">
    <property type="entry name" value="BCAT_beta_family"/>
    <property type="match status" value="1"/>
</dbReference>
<dbReference type="PIRSF" id="PIRSF006468">
    <property type="entry name" value="BCAT1"/>
    <property type="match status" value="1"/>
</dbReference>
<evidence type="ECO:0000256" key="8">
    <source>
        <dbReference type="PIRSR" id="PIRSR006468-1"/>
    </source>
</evidence>
<dbReference type="GO" id="GO:0005739">
    <property type="term" value="C:mitochondrion"/>
    <property type="evidence" value="ECO:0007669"/>
    <property type="project" value="TreeGrafter"/>
</dbReference>
<comment type="cofactor">
    <cofactor evidence="1 10">
        <name>pyridoxal 5'-phosphate</name>
        <dbReference type="ChEBI" id="CHEBI:597326"/>
    </cofactor>
</comment>
<organism evidence="12 13">
    <name type="scientific">Aspergillus sclerotialis</name>
    <dbReference type="NCBI Taxonomy" id="2070753"/>
    <lineage>
        <taxon>Eukaryota</taxon>
        <taxon>Fungi</taxon>
        <taxon>Dikarya</taxon>
        <taxon>Ascomycota</taxon>
        <taxon>Pezizomycotina</taxon>
        <taxon>Eurotiomycetes</taxon>
        <taxon>Eurotiomycetidae</taxon>
        <taxon>Eurotiales</taxon>
        <taxon>Aspergillaceae</taxon>
        <taxon>Aspergillus</taxon>
        <taxon>Aspergillus subgen. Polypaecilum</taxon>
    </lineage>
</organism>
<dbReference type="Gene3D" id="3.30.470.10">
    <property type="match status" value="1"/>
</dbReference>
<proteinExistence type="inferred from homology"/>
<dbReference type="InterPro" id="IPR043132">
    <property type="entry name" value="BCAT-like_C"/>
</dbReference>
<evidence type="ECO:0000256" key="2">
    <source>
        <dbReference type="ARBA" id="ARBA00009320"/>
    </source>
</evidence>
<evidence type="ECO:0000256" key="6">
    <source>
        <dbReference type="ARBA" id="ARBA00022898"/>
    </source>
</evidence>
<dbReference type="GO" id="GO:0052656">
    <property type="term" value="F:L-isoleucine-2-oxoglutarate transaminase activity"/>
    <property type="evidence" value="ECO:0007669"/>
    <property type="project" value="RHEA"/>
</dbReference>
<keyword evidence="13" id="KW-1185">Reference proteome</keyword>
<evidence type="ECO:0000256" key="1">
    <source>
        <dbReference type="ARBA" id="ARBA00001933"/>
    </source>
</evidence>
<dbReference type="PROSITE" id="PS00770">
    <property type="entry name" value="AA_TRANSFER_CLASS_4"/>
    <property type="match status" value="1"/>
</dbReference>
<keyword evidence="5 11" id="KW-0808">Transferase</keyword>
<dbReference type="SUPFAM" id="SSF56752">
    <property type="entry name" value="D-aminoacid aminotransferase-like PLP-dependent enzymes"/>
    <property type="match status" value="1"/>
</dbReference>
<dbReference type="InterPro" id="IPR018300">
    <property type="entry name" value="Aminotrans_IV_CS"/>
</dbReference>
<dbReference type="InterPro" id="IPR036038">
    <property type="entry name" value="Aminotransferase-like"/>
</dbReference>
<accession>A0A3A2ZQT1</accession>
<dbReference type="STRING" id="2070753.A0A3A2ZQT1"/>
<dbReference type="Pfam" id="PF01063">
    <property type="entry name" value="Aminotran_4"/>
    <property type="match status" value="1"/>
</dbReference>
<dbReference type="Gene3D" id="3.20.10.10">
    <property type="entry name" value="D-amino Acid Aminotransferase, subunit A, domain 2"/>
    <property type="match status" value="1"/>
</dbReference>
<dbReference type="GO" id="GO:0052655">
    <property type="term" value="F:L-valine-2-oxoglutarate transaminase activity"/>
    <property type="evidence" value="ECO:0007669"/>
    <property type="project" value="RHEA"/>
</dbReference>
<reference evidence="13" key="1">
    <citation type="submission" date="2017-02" db="EMBL/GenBank/DDBJ databases">
        <authorList>
            <person name="Tafer H."/>
            <person name="Lopandic K."/>
        </authorList>
    </citation>
    <scope>NUCLEOTIDE SEQUENCE [LARGE SCALE GENOMIC DNA]</scope>
    <source>
        <strain evidence="13">CBS 366.77</strain>
    </source>
</reference>
<keyword evidence="7 11" id="KW-0100">Branched-chain amino acid biosynthesis</keyword>
<evidence type="ECO:0000256" key="7">
    <source>
        <dbReference type="ARBA" id="ARBA00023304"/>
    </source>
</evidence>
<evidence type="ECO:0000256" key="5">
    <source>
        <dbReference type="ARBA" id="ARBA00022679"/>
    </source>
</evidence>